<evidence type="ECO:0000313" key="1">
    <source>
        <dbReference type="EMBL" id="KAL0929532.1"/>
    </source>
</evidence>
<protein>
    <submittedName>
        <fullName evidence="1">Uncharacterized protein</fullName>
    </submittedName>
</protein>
<evidence type="ECO:0000313" key="2">
    <source>
        <dbReference type="Proteomes" id="UP000805649"/>
    </source>
</evidence>
<proteinExistence type="predicted"/>
<comment type="caution">
    <text evidence="1">The sequence shown here is derived from an EMBL/GenBank/DDBJ whole genome shotgun (WGS) entry which is preliminary data.</text>
</comment>
<gene>
    <name evidence="1" type="ORF">CTRU02_215431</name>
</gene>
<organism evidence="1 2">
    <name type="scientific">Colletotrichum truncatum</name>
    <name type="common">Anthracnose fungus</name>
    <name type="synonym">Colletotrichum capsici</name>
    <dbReference type="NCBI Taxonomy" id="5467"/>
    <lineage>
        <taxon>Eukaryota</taxon>
        <taxon>Fungi</taxon>
        <taxon>Dikarya</taxon>
        <taxon>Ascomycota</taxon>
        <taxon>Pezizomycotina</taxon>
        <taxon>Sordariomycetes</taxon>
        <taxon>Hypocreomycetidae</taxon>
        <taxon>Glomerellales</taxon>
        <taxon>Glomerellaceae</taxon>
        <taxon>Colletotrichum</taxon>
        <taxon>Colletotrichum truncatum species complex</taxon>
    </lineage>
</organism>
<dbReference type="Proteomes" id="UP000805649">
    <property type="component" value="Unassembled WGS sequence"/>
</dbReference>
<sequence>MELNWEIAWIQSTSEGDQGSKEWDDAMNRLPKWFIPLCIDAYNTGGDAKVLEPLSKESRVVVYLLICTVATTVATTLLATPHQPGKHRARSREVAELFQNEMNNSTGAPVMHFMGRTGVIVVSQLWQHAGVNFDCLEDANLKEAFGRFYDRDSPNLIGIRPVESGEK</sequence>
<keyword evidence="2" id="KW-1185">Reference proteome</keyword>
<dbReference type="EMBL" id="VUJX02000016">
    <property type="protein sequence ID" value="KAL0929532.1"/>
    <property type="molecule type" value="Genomic_DNA"/>
</dbReference>
<accession>A0ACC3YCL3</accession>
<name>A0ACC3YCL3_COLTU</name>
<reference evidence="1 2" key="1">
    <citation type="journal article" date="2020" name="Phytopathology">
        <title>Genome Sequence Resources of Colletotrichum truncatum, C. plurivorum, C. musicola, and C. sojae: Four Species Pathogenic to Soybean (Glycine max).</title>
        <authorList>
            <person name="Rogerio F."/>
            <person name="Boufleur T.R."/>
            <person name="Ciampi-Guillardi M."/>
            <person name="Sukno S.A."/>
            <person name="Thon M.R."/>
            <person name="Massola Junior N.S."/>
            <person name="Baroncelli R."/>
        </authorList>
    </citation>
    <scope>NUCLEOTIDE SEQUENCE [LARGE SCALE GENOMIC DNA]</scope>
    <source>
        <strain evidence="1 2">CMES1059</strain>
    </source>
</reference>